<evidence type="ECO:0000256" key="2">
    <source>
        <dbReference type="ARBA" id="ARBA00022771"/>
    </source>
</evidence>
<feature type="compositionally biased region" description="Basic and acidic residues" evidence="5">
    <location>
        <begin position="1362"/>
        <end position="1402"/>
    </location>
</feature>
<evidence type="ECO:0000256" key="4">
    <source>
        <dbReference type="PROSITE-ProRule" id="PRU00175"/>
    </source>
</evidence>
<feature type="compositionally biased region" description="Basic and acidic residues" evidence="5">
    <location>
        <begin position="1265"/>
        <end position="1307"/>
    </location>
</feature>
<evidence type="ECO:0000256" key="1">
    <source>
        <dbReference type="ARBA" id="ARBA00022723"/>
    </source>
</evidence>
<organism evidence="8">
    <name type="scientific">Rhipicephalus appendiculatus</name>
    <name type="common">Brown ear tick</name>
    <dbReference type="NCBI Taxonomy" id="34631"/>
    <lineage>
        <taxon>Eukaryota</taxon>
        <taxon>Metazoa</taxon>
        <taxon>Ecdysozoa</taxon>
        <taxon>Arthropoda</taxon>
        <taxon>Chelicerata</taxon>
        <taxon>Arachnida</taxon>
        <taxon>Acari</taxon>
        <taxon>Parasitiformes</taxon>
        <taxon>Ixodida</taxon>
        <taxon>Ixodoidea</taxon>
        <taxon>Ixodidae</taxon>
        <taxon>Rhipicephalinae</taxon>
        <taxon>Rhipicephalus</taxon>
        <taxon>Rhipicephalus</taxon>
    </lineage>
</organism>
<feature type="compositionally biased region" description="Basic residues" evidence="5">
    <location>
        <begin position="347"/>
        <end position="416"/>
    </location>
</feature>
<feature type="compositionally biased region" description="Acidic residues" evidence="5">
    <location>
        <begin position="1671"/>
        <end position="1680"/>
    </location>
</feature>
<feature type="compositionally biased region" description="Basic and acidic residues" evidence="5">
    <location>
        <begin position="1576"/>
        <end position="1587"/>
    </location>
</feature>
<dbReference type="SMART" id="SM00249">
    <property type="entry name" value="PHD"/>
    <property type="match status" value="1"/>
</dbReference>
<feature type="domain" description="PHD-type" evidence="6">
    <location>
        <begin position="210"/>
        <end position="260"/>
    </location>
</feature>
<evidence type="ECO:0000259" key="7">
    <source>
        <dbReference type="PROSITE" id="PS50089"/>
    </source>
</evidence>
<dbReference type="InterPro" id="IPR013083">
    <property type="entry name" value="Znf_RING/FYVE/PHD"/>
</dbReference>
<feature type="compositionally biased region" description="Basic residues" evidence="5">
    <location>
        <begin position="1131"/>
        <end position="1154"/>
    </location>
</feature>
<dbReference type="PROSITE" id="PS50016">
    <property type="entry name" value="ZF_PHD_2"/>
    <property type="match status" value="1"/>
</dbReference>
<feature type="compositionally biased region" description="Basic and acidic residues" evidence="5">
    <location>
        <begin position="1431"/>
        <end position="1567"/>
    </location>
</feature>
<feature type="compositionally biased region" description="Acidic residues" evidence="5">
    <location>
        <begin position="33"/>
        <end position="50"/>
    </location>
</feature>
<feature type="compositionally biased region" description="Basic and acidic residues" evidence="5">
    <location>
        <begin position="669"/>
        <end position="679"/>
    </location>
</feature>
<dbReference type="SUPFAM" id="SSF57903">
    <property type="entry name" value="FYVE/PHD zinc finger"/>
    <property type="match status" value="1"/>
</dbReference>
<feature type="compositionally biased region" description="Basic and acidic residues" evidence="5">
    <location>
        <begin position="1111"/>
        <end position="1130"/>
    </location>
</feature>
<feature type="region of interest" description="Disordered" evidence="5">
    <location>
        <begin position="1"/>
        <end position="74"/>
    </location>
</feature>
<evidence type="ECO:0000256" key="3">
    <source>
        <dbReference type="ARBA" id="ARBA00022833"/>
    </source>
</evidence>
<evidence type="ECO:0000259" key="6">
    <source>
        <dbReference type="PROSITE" id="PS50016"/>
    </source>
</evidence>
<dbReference type="InterPro" id="IPR001841">
    <property type="entry name" value="Znf_RING"/>
</dbReference>
<dbReference type="GO" id="GO:0008270">
    <property type="term" value="F:zinc ion binding"/>
    <property type="evidence" value="ECO:0007669"/>
    <property type="project" value="UniProtKB-KW"/>
</dbReference>
<dbReference type="Pfam" id="PF13639">
    <property type="entry name" value="zf-RING_2"/>
    <property type="match status" value="1"/>
</dbReference>
<dbReference type="PROSITE" id="PS01359">
    <property type="entry name" value="ZF_PHD_1"/>
    <property type="match status" value="1"/>
</dbReference>
<dbReference type="PROSITE" id="PS50089">
    <property type="entry name" value="ZF_RING_2"/>
    <property type="match status" value="1"/>
</dbReference>
<feature type="compositionally biased region" description="Pro residues" evidence="5">
    <location>
        <begin position="1816"/>
        <end position="1829"/>
    </location>
</feature>
<dbReference type="PROSITE" id="PS00518">
    <property type="entry name" value="ZF_RING_1"/>
    <property type="match status" value="1"/>
</dbReference>
<feature type="compositionally biased region" description="Polar residues" evidence="5">
    <location>
        <begin position="1635"/>
        <end position="1650"/>
    </location>
</feature>
<feature type="compositionally biased region" description="Pro residues" evidence="5">
    <location>
        <begin position="1741"/>
        <end position="1761"/>
    </location>
</feature>
<feature type="compositionally biased region" description="Pro residues" evidence="5">
    <location>
        <begin position="587"/>
        <end position="603"/>
    </location>
</feature>
<feature type="compositionally biased region" description="Basic and acidic residues" evidence="5">
    <location>
        <begin position="1414"/>
        <end position="1424"/>
    </location>
</feature>
<feature type="compositionally biased region" description="Pro residues" evidence="5">
    <location>
        <begin position="1986"/>
        <end position="1999"/>
    </location>
</feature>
<keyword evidence="3" id="KW-0862">Zinc</keyword>
<feature type="compositionally biased region" description="Basic and acidic residues" evidence="5">
    <location>
        <begin position="1323"/>
        <end position="1355"/>
    </location>
</feature>
<dbReference type="EMBL" id="GEDV01005347">
    <property type="protein sequence ID" value="JAP83210.1"/>
    <property type="molecule type" value="Transcribed_RNA"/>
</dbReference>
<feature type="compositionally biased region" description="Polar residues" evidence="5">
    <location>
        <begin position="906"/>
        <end position="916"/>
    </location>
</feature>
<dbReference type="PANTHER" id="PTHR12618:SF20">
    <property type="entry name" value="PHD AND RING FINGER DOMAIN-CONTAINING PROTEIN 1"/>
    <property type="match status" value="1"/>
</dbReference>
<sequence length="2178" mass="238036">MSSDEEEIVPRRKRNVRVIVDEEEEQSSSSADSESEGGSGDEDDDDDEGSSGESGSSSEEADSAAEDEGGGESEWEEIPQELLMEGCQQQVAIAVAAVPTKKAVVAVAPHKAADAAGEASDSDLSDAQAERCAVCLNRFLGQEVGTPESCDHIFCLDCIQEWAKNMNTCPVDRSVFRLILVRKGDHVVHQISVPAPGEQEEQEQQEEEDLTYCEVCGRCDREDRLLLCDACDLGYHCECLSPPLDSVPIEEWYCPDCAPDHVPLEDEPLPDDVMEEFRDMLASRFRPGQVGGLRRAIARTRASETVRTRIQRRRAAIEEVTTSSPEPCQRSLSSARRAPAKRSSAPTRRKTSSRKSSGRKTTKRKRRSTGHRRKRKTKTKGSSAKRRKTTTGSSRKSHRKGGKRKSSRRTTRRSRLSSRPLACPPSVRQRIADRLGLARPPPGQSLPLMRRVDLGSSSTFATGPQSLGSTYGPSFSLFGDRDELVSLDGSCDEDSGGDIMLARPRLPRHSFTQVKKAISRPPPSSLSRVRAALAKVSPPPACGDLLGSILEMQSVFHSKGGLTGAIVQRDGSLDLRAVPSSARKCPRSPPGSPAESPASPPPSSIGGHSTGSANQAPSRRASSGSGYTSSCVGASGDNGTTPSRHDDHAQREGCGSYHHLMVPSPPDAYTRKNGRDRTKNGPVEEDDDIDIYSDIDDGDDSGGGGDGGGDGMNHNGDDTEPSVNGESPTRVSATVSIGRESMPRRVPAGVVDHDEEASSSENELVIDEQENAADVPEDEEVAGDHLKAAEESEEEGPILETDNVRSPSPENDEGTSQVSDEEGGLEIVENGNSSDGEQGEDESNGAKEGDDGGDEAGEGDEEEEEVEEEEEEEKPEVRPLAEEEESSQANPEEEETGSMPVEDTPASPTEEGSSIIQDAPSSPPAENSPSSPLEATPSPPTPVDAPASPMEDVVPGASPIESGEDSSAPVSPEAVPADEQAAEVSREGEDGQENDEKVIADANEGDEEDTQDNASSPKEIESPEAEPEEEEGEEQEDSSLTAGGPGDGIASPAPDESKEADDGGVLLGNLLDTEDISSSEEEGLLEDTSNGMEDISEPGSTDGLVDNLEAVVREQEEPWRQEQTDNEHPVHKERKTKHKKETCHHRKHRRHRRTNSNNEDREEGEIVEERSPSSSGRRRKEAETTADDLADLAPRINISELPRIPKLKRSEKVASHTADSESSIGGDSTSATVTSHAEVKRTSVLGRVDSGSDISWKKLSKHSRERSYRDGKQRDDTVLYKEREIKKREKESRIERSDNPTRKDTDARASSPSPPPPPKKKERRPDRELYVRPDKKRDWNKKDKEKERSSYKDSKSSSSSSSHKDHRDKYKERDKHSSSGSSSKEHTRHSSKDRRRSSSKERHERRHSSRHRRDHSEEHSSEKSSKHKDSRRTDDRESRRYDDRDTRDSREKRDSRDTRSSRETRDSRDDGSRGRESRDARDSRDSRESREVRESRDNRESRDVTRDNRESRDSRESKDSRESRESRETRESREVTREPRRTEEKIKVVVEKDYWRDKHERRKERSPSPDLEEAEEHTPIESKEVIAKGDSIIINVNFNRSKKETKVAATPSKDPDTHSKSSTRESRPRKREASSPATPQYGSDSDVNESLSKKRRHHHMIGHDVNRDDSEASEQDEEEGMERSPASPSYDFGDQASASSPSVSDGFADNKPCTPPEVHPSPPSPATADKSPTSSQTTPQAPEPPSPPLPQPPSPPLPQPPISSSSVKQLSPRSPPSPPEDNSYDPCEPTKSPSPPPPPMVTSTTATETDPRPPPELELPPLPPEPEPPTRAVKATAVSLTLTQPVPSMTVAAPVTGPPVLPAMAGLQLQPPPPFLPARPLTTVMGNLAGAWAPAAAPVILGLRAPFVPPALGALLPPPMGLLPLRPPPAPIVRLTAPPIVTAPAAAPPTTLSLPPEPAARVTEQTGVVDMDVSTPPLYSPTDVPVSPPEPAAVPPQPAPAAQKGSFDSLLPTDRKSGKGSSKSKRQHSSSSGGASQDAKHVIHFVVDKAKGGSSNVTRSRSESKFSSRSMDESQLQILDELPSSAVEMQVKDKFLKKLNRQERVVDEVKLALKPYYNRREISKEEYKDILRKSVPKICHNKKGEINPMKIKAFVEGYVRKIKHYRKRLGSEQRHKAS</sequence>
<feature type="compositionally biased region" description="Basic and acidic residues" evidence="5">
    <location>
        <begin position="1613"/>
        <end position="1626"/>
    </location>
</feature>
<feature type="compositionally biased region" description="Low complexity" evidence="5">
    <location>
        <begin position="330"/>
        <end position="346"/>
    </location>
</feature>
<feature type="compositionally biased region" description="Basic residues" evidence="5">
    <location>
        <begin position="1403"/>
        <end position="1413"/>
    </location>
</feature>
<dbReference type="InterPro" id="IPR019787">
    <property type="entry name" value="Znf_PHD-finger"/>
</dbReference>
<evidence type="ECO:0000313" key="8">
    <source>
        <dbReference type="EMBL" id="JAP83210.1"/>
    </source>
</evidence>
<dbReference type="CDD" id="cd15536">
    <property type="entry name" value="PHD_PHRF1"/>
    <property type="match status" value="1"/>
</dbReference>
<dbReference type="CDD" id="cd16635">
    <property type="entry name" value="mRING-HC-C3HC3D_PHRF1"/>
    <property type="match status" value="1"/>
</dbReference>
<feature type="region of interest" description="Disordered" evidence="5">
    <location>
        <begin position="578"/>
        <end position="1834"/>
    </location>
</feature>
<dbReference type="InterPro" id="IPR001965">
    <property type="entry name" value="Znf_PHD"/>
</dbReference>
<name>A0A131YXI5_RHIAP</name>
<feature type="compositionally biased region" description="Basic and acidic residues" evidence="5">
    <location>
        <begin position="1661"/>
        <end position="1670"/>
    </location>
</feature>
<dbReference type="PANTHER" id="PTHR12618">
    <property type="entry name" value="PHD AND RING FINGER DOMAIN-CONTAINING PROTEIN 1"/>
    <property type="match status" value="1"/>
</dbReference>
<feature type="region of interest" description="Disordered" evidence="5">
    <location>
        <begin position="316"/>
        <end position="427"/>
    </location>
</feature>
<protein>
    <submittedName>
        <fullName evidence="8">Phd and ring finger domain containing protein 1</fullName>
    </submittedName>
</protein>
<feature type="compositionally biased region" description="Acidic residues" evidence="5">
    <location>
        <begin position="851"/>
        <end position="874"/>
    </location>
</feature>
<feature type="compositionally biased region" description="Polar residues" evidence="5">
    <location>
        <begin position="721"/>
        <end position="735"/>
    </location>
</feature>
<dbReference type="SUPFAM" id="SSF57850">
    <property type="entry name" value="RING/U-box"/>
    <property type="match status" value="1"/>
</dbReference>
<dbReference type="Pfam" id="PF23030">
    <property type="entry name" value="SCAF11-like_C"/>
    <property type="match status" value="1"/>
</dbReference>
<dbReference type="Pfam" id="PF00628">
    <property type="entry name" value="PHD"/>
    <property type="match status" value="1"/>
</dbReference>
<feature type="compositionally biased region" description="Low complexity" evidence="5">
    <location>
        <begin position="1731"/>
        <end position="1740"/>
    </location>
</feature>
<feature type="domain" description="RING-type" evidence="7">
    <location>
        <begin position="132"/>
        <end position="173"/>
    </location>
</feature>
<evidence type="ECO:0000256" key="5">
    <source>
        <dbReference type="SAM" id="MobiDB-lite"/>
    </source>
</evidence>
<feature type="compositionally biased region" description="Basic and acidic residues" evidence="5">
    <location>
        <begin position="2060"/>
        <end position="2069"/>
    </location>
</feature>
<feature type="compositionally biased region" description="Basic and acidic residues" evidence="5">
    <location>
        <begin position="984"/>
        <end position="999"/>
    </location>
</feature>
<feature type="compositionally biased region" description="Acidic residues" evidence="5">
    <location>
        <begin position="1072"/>
        <end position="1085"/>
    </location>
</feature>
<feature type="compositionally biased region" description="Gly residues" evidence="5">
    <location>
        <begin position="701"/>
        <end position="711"/>
    </location>
</feature>
<dbReference type="SMART" id="SM00184">
    <property type="entry name" value="RING"/>
    <property type="match status" value="1"/>
</dbReference>
<dbReference type="Gene3D" id="3.30.40.10">
    <property type="entry name" value="Zinc/RING finger domain, C3HC4 (zinc finger)"/>
    <property type="match status" value="2"/>
</dbReference>
<dbReference type="InterPro" id="IPR019786">
    <property type="entry name" value="Zinc_finger_PHD-type_CS"/>
</dbReference>
<feature type="compositionally biased region" description="Acidic residues" evidence="5">
    <location>
        <begin position="882"/>
        <end position="896"/>
    </location>
</feature>
<feature type="compositionally biased region" description="Polar residues" evidence="5">
    <location>
        <begin position="1220"/>
        <end position="1235"/>
    </location>
</feature>
<reference evidence="8" key="1">
    <citation type="journal article" date="2016" name="Ticks Tick Borne Dis.">
        <title>De novo assembly and annotation of the salivary gland transcriptome of Rhipicephalus appendiculatus male and female ticks during blood feeding.</title>
        <authorList>
            <person name="de Castro M.H."/>
            <person name="de Klerk D."/>
            <person name="Pienaar R."/>
            <person name="Latif A.A."/>
            <person name="Rees D.J."/>
            <person name="Mans B.J."/>
        </authorList>
    </citation>
    <scope>NUCLEOTIDE SEQUENCE</scope>
    <source>
        <tissue evidence="8">Salivary glands</tissue>
    </source>
</reference>
<feature type="compositionally biased region" description="Polar residues" evidence="5">
    <location>
        <begin position="804"/>
        <end position="818"/>
    </location>
</feature>
<feature type="compositionally biased region" description="Acidic residues" evidence="5">
    <location>
        <begin position="1022"/>
        <end position="1037"/>
    </location>
</feature>
<feature type="compositionally biased region" description="Pro residues" evidence="5">
    <location>
        <begin position="1713"/>
        <end position="1725"/>
    </location>
</feature>
<proteinExistence type="predicted"/>
<dbReference type="InterPro" id="IPR057031">
    <property type="entry name" value="SFR19-like_C"/>
</dbReference>
<keyword evidence="2 4" id="KW-0863">Zinc-finger</keyword>
<feature type="compositionally biased region" description="Basic and acidic residues" evidence="5">
    <location>
        <begin position="2038"/>
        <end position="2051"/>
    </location>
</feature>
<keyword evidence="1" id="KW-0479">Metal-binding</keyword>
<feature type="compositionally biased region" description="Acidic residues" evidence="5">
    <location>
        <begin position="59"/>
        <end position="74"/>
    </location>
</feature>
<feature type="compositionally biased region" description="Acidic residues" evidence="5">
    <location>
        <begin position="683"/>
        <end position="700"/>
    </location>
</feature>
<feature type="compositionally biased region" description="Acidic residues" evidence="5">
    <location>
        <begin position="753"/>
        <end position="781"/>
    </location>
</feature>
<feature type="region of interest" description="Disordered" evidence="5">
    <location>
        <begin position="1971"/>
        <end position="2069"/>
    </location>
</feature>
<accession>A0A131YXI5</accession>
<dbReference type="InterPro" id="IPR017907">
    <property type="entry name" value="Znf_RING_CS"/>
</dbReference>
<feature type="compositionally biased region" description="Polar residues" evidence="5">
    <location>
        <begin position="613"/>
        <end position="642"/>
    </location>
</feature>
<dbReference type="InterPro" id="IPR047157">
    <property type="entry name" value="PHRF1/Atg35"/>
</dbReference>
<dbReference type="InterPro" id="IPR011011">
    <property type="entry name" value="Znf_FYVE_PHD"/>
</dbReference>